<accession>A0ABY5AR97</accession>
<feature type="compositionally biased region" description="Polar residues" evidence="1">
    <location>
        <begin position="140"/>
        <end position="151"/>
    </location>
</feature>
<dbReference type="RefSeq" id="WP_252663385.1">
    <property type="nucleotide sequence ID" value="NZ_CP098611.1"/>
</dbReference>
<name>A0ABY5AR97_9CYAN</name>
<organism evidence="2 3">
    <name type="scientific">Phormidium yuhuli AB48</name>
    <dbReference type="NCBI Taxonomy" id="2940671"/>
    <lineage>
        <taxon>Bacteria</taxon>
        <taxon>Bacillati</taxon>
        <taxon>Cyanobacteriota</taxon>
        <taxon>Cyanophyceae</taxon>
        <taxon>Oscillatoriophycideae</taxon>
        <taxon>Oscillatoriales</taxon>
        <taxon>Oscillatoriaceae</taxon>
        <taxon>Phormidium</taxon>
        <taxon>Phormidium yuhuli</taxon>
    </lineage>
</organism>
<proteinExistence type="predicted"/>
<sequence>MFDIDELTVTQIQGPDDLFDVRGQLLRKTNPLRSKILIFSTIYHQFDFSDHDWMALRTQELDALLRNLFDACPTLDELDSRLHRTARDLEGTEENLQAADLLVRCFTRFYVQDLPSRPGQGFQDVSLTPELTGDPVTLGSHITENPVQNVNSDSQEEEDSDSSLFFDLTFNRPPAIAPEPQSDADSPAPQSPVPSSSAAPRLSDRLLQHLATTDEVQDLIRRSSKDLTEAIAQSITDLEMNLEATCAHVSPEEQLRIKHEAVTSLLNDVRLNINRIGGVLDHAPSQDSLVDEVQQQASQGTPRAIARWLIQRHHPLGLNLLATQKGRCLHLVLDLASLHPSTNSDPQHLASQMYESILELRLSSADRLKVHGREPGQKRPSWTRSFLL</sequence>
<dbReference type="EMBL" id="CP098611">
    <property type="protein sequence ID" value="USR91360.1"/>
    <property type="molecule type" value="Genomic_DNA"/>
</dbReference>
<protein>
    <submittedName>
        <fullName evidence="2">Uncharacterized protein</fullName>
    </submittedName>
</protein>
<feature type="compositionally biased region" description="Low complexity" evidence="1">
    <location>
        <begin position="180"/>
        <end position="200"/>
    </location>
</feature>
<dbReference type="Proteomes" id="UP001056708">
    <property type="component" value="Chromosome"/>
</dbReference>
<gene>
    <name evidence="2" type="ORF">NEA10_01040</name>
</gene>
<feature type="region of interest" description="Disordered" evidence="1">
    <location>
        <begin position="120"/>
        <end position="200"/>
    </location>
</feature>
<evidence type="ECO:0000313" key="2">
    <source>
        <dbReference type="EMBL" id="USR91360.1"/>
    </source>
</evidence>
<reference evidence="2" key="1">
    <citation type="submission" date="2022-06" db="EMBL/GenBank/DDBJ databases">
        <title>Genome sequence of Phormidium yuhuli AB48 isolated from an industrial photobioreactor environment.</title>
        <authorList>
            <person name="Qiu Y."/>
            <person name="Noonan A.J.C."/>
            <person name="Dofher K."/>
            <person name="Koch M."/>
            <person name="Kieft B."/>
            <person name="Lin X."/>
            <person name="Ziels R.M."/>
            <person name="Hallam S.J."/>
        </authorList>
    </citation>
    <scope>NUCLEOTIDE SEQUENCE</scope>
    <source>
        <strain evidence="2">AB48</strain>
    </source>
</reference>
<evidence type="ECO:0000313" key="3">
    <source>
        <dbReference type="Proteomes" id="UP001056708"/>
    </source>
</evidence>
<evidence type="ECO:0000256" key="1">
    <source>
        <dbReference type="SAM" id="MobiDB-lite"/>
    </source>
</evidence>
<keyword evidence="3" id="KW-1185">Reference proteome</keyword>